<feature type="compositionally biased region" description="Low complexity" evidence="1">
    <location>
        <begin position="1"/>
        <end position="29"/>
    </location>
</feature>
<evidence type="ECO:0000256" key="1">
    <source>
        <dbReference type="SAM" id="MobiDB-lite"/>
    </source>
</evidence>
<name>A0A9D4C2J2_DREPO</name>
<organism evidence="2 3">
    <name type="scientific">Dreissena polymorpha</name>
    <name type="common">Zebra mussel</name>
    <name type="synonym">Mytilus polymorpha</name>
    <dbReference type="NCBI Taxonomy" id="45954"/>
    <lineage>
        <taxon>Eukaryota</taxon>
        <taxon>Metazoa</taxon>
        <taxon>Spiralia</taxon>
        <taxon>Lophotrochozoa</taxon>
        <taxon>Mollusca</taxon>
        <taxon>Bivalvia</taxon>
        <taxon>Autobranchia</taxon>
        <taxon>Heteroconchia</taxon>
        <taxon>Euheterodonta</taxon>
        <taxon>Imparidentia</taxon>
        <taxon>Neoheterodontei</taxon>
        <taxon>Myida</taxon>
        <taxon>Dreissenoidea</taxon>
        <taxon>Dreissenidae</taxon>
        <taxon>Dreissena</taxon>
    </lineage>
</organism>
<sequence>MTDVTPSTKNTSTKETTSGTTTTTSGNTSVKRHRRSRLRQRRLLVSRRRTSLCPTLILQSKALSNIKQQQLDTDAKFTELVTRVSALEEMPVDYGYEEFMEEGELAEGFFKL</sequence>
<keyword evidence="3" id="KW-1185">Reference proteome</keyword>
<gene>
    <name evidence="2" type="ORF">DPMN_058705</name>
</gene>
<feature type="region of interest" description="Disordered" evidence="1">
    <location>
        <begin position="1"/>
        <end position="41"/>
    </location>
</feature>
<protein>
    <submittedName>
        <fullName evidence="2">Uncharacterized protein</fullName>
    </submittedName>
</protein>
<reference evidence="2" key="2">
    <citation type="submission" date="2020-11" db="EMBL/GenBank/DDBJ databases">
        <authorList>
            <person name="McCartney M.A."/>
            <person name="Auch B."/>
            <person name="Kono T."/>
            <person name="Mallez S."/>
            <person name="Becker A."/>
            <person name="Gohl D.M."/>
            <person name="Silverstein K.A.T."/>
            <person name="Koren S."/>
            <person name="Bechman K.B."/>
            <person name="Herman A."/>
            <person name="Abrahante J.E."/>
            <person name="Garbe J."/>
        </authorList>
    </citation>
    <scope>NUCLEOTIDE SEQUENCE</scope>
    <source>
        <strain evidence="2">Duluth1</strain>
        <tissue evidence="2">Whole animal</tissue>
    </source>
</reference>
<evidence type="ECO:0000313" key="2">
    <source>
        <dbReference type="EMBL" id="KAH3715989.1"/>
    </source>
</evidence>
<comment type="caution">
    <text evidence="2">The sequence shown here is derived from an EMBL/GenBank/DDBJ whole genome shotgun (WGS) entry which is preliminary data.</text>
</comment>
<dbReference type="Proteomes" id="UP000828390">
    <property type="component" value="Unassembled WGS sequence"/>
</dbReference>
<reference evidence="2" key="1">
    <citation type="journal article" date="2019" name="bioRxiv">
        <title>The Genome of the Zebra Mussel, Dreissena polymorpha: A Resource for Invasive Species Research.</title>
        <authorList>
            <person name="McCartney M.A."/>
            <person name="Auch B."/>
            <person name="Kono T."/>
            <person name="Mallez S."/>
            <person name="Zhang Y."/>
            <person name="Obille A."/>
            <person name="Becker A."/>
            <person name="Abrahante J.E."/>
            <person name="Garbe J."/>
            <person name="Badalamenti J.P."/>
            <person name="Herman A."/>
            <person name="Mangelson H."/>
            <person name="Liachko I."/>
            <person name="Sullivan S."/>
            <person name="Sone E.D."/>
            <person name="Koren S."/>
            <person name="Silverstein K.A.T."/>
            <person name="Beckman K.B."/>
            <person name="Gohl D.M."/>
        </authorList>
    </citation>
    <scope>NUCLEOTIDE SEQUENCE</scope>
    <source>
        <strain evidence="2">Duluth1</strain>
        <tissue evidence="2">Whole animal</tissue>
    </source>
</reference>
<dbReference type="EMBL" id="JAIWYP010000013">
    <property type="protein sequence ID" value="KAH3715989.1"/>
    <property type="molecule type" value="Genomic_DNA"/>
</dbReference>
<feature type="compositionally biased region" description="Basic residues" evidence="1">
    <location>
        <begin position="30"/>
        <end position="41"/>
    </location>
</feature>
<evidence type="ECO:0000313" key="3">
    <source>
        <dbReference type="Proteomes" id="UP000828390"/>
    </source>
</evidence>
<proteinExistence type="predicted"/>
<dbReference type="AlphaFoldDB" id="A0A9D4C2J2"/>
<accession>A0A9D4C2J2</accession>